<dbReference type="SUPFAM" id="SSF52833">
    <property type="entry name" value="Thioredoxin-like"/>
    <property type="match status" value="2"/>
</dbReference>
<dbReference type="InterPro" id="IPR036249">
    <property type="entry name" value="Thioredoxin-like_sf"/>
</dbReference>
<evidence type="ECO:0000259" key="1">
    <source>
        <dbReference type="Pfam" id="PF13192"/>
    </source>
</evidence>
<dbReference type="AlphaFoldDB" id="A0A1I4NAV4"/>
<dbReference type="InterPro" id="IPR011903">
    <property type="entry name" value="TON_0319-like"/>
</dbReference>
<organism evidence="2 3">
    <name type="scientific">Halanaerobium salsuginis</name>
    <dbReference type="NCBI Taxonomy" id="29563"/>
    <lineage>
        <taxon>Bacteria</taxon>
        <taxon>Bacillati</taxon>
        <taxon>Bacillota</taxon>
        <taxon>Clostridia</taxon>
        <taxon>Halanaerobiales</taxon>
        <taxon>Halanaerobiaceae</taxon>
        <taxon>Halanaerobium</taxon>
    </lineage>
</organism>
<dbReference type="OrthoDB" id="9806179at2"/>
<dbReference type="RefSeq" id="WP_089862826.1">
    <property type="nucleotide sequence ID" value="NZ_FOTI01000075.1"/>
</dbReference>
<dbReference type="PANTHER" id="PTHR37170">
    <property type="entry name" value="GLUTAREDOXIN-RELATED"/>
    <property type="match status" value="1"/>
</dbReference>
<dbReference type="InterPro" id="IPR012336">
    <property type="entry name" value="Thioredoxin-like_fold"/>
</dbReference>
<evidence type="ECO:0000313" key="2">
    <source>
        <dbReference type="EMBL" id="SFM12692.1"/>
    </source>
</evidence>
<dbReference type="Pfam" id="PF13192">
    <property type="entry name" value="Thioredoxin_3"/>
    <property type="match status" value="1"/>
</dbReference>
<dbReference type="Gene3D" id="3.40.30.80">
    <property type="match status" value="1"/>
</dbReference>
<dbReference type="STRING" id="29563.SAMN02983006_02861"/>
<gene>
    <name evidence="2" type="ORF">SAMN02983006_02861</name>
</gene>
<accession>A0A1I4NAV4</accession>
<dbReference type="Proteomes" id="UP000199006">
    <property type="component" value="Unassembled WGS sequence"/>
</dbReference>
<sequence>MAKIDQAEKNKIKELFNNNLQQEVNLAFFSKETECDYCADTEEILNELTELTEKLAYQKYLLNSDKAAEFGIDKAPAIIFLDQNGADLGVHFFGIPSGYEFTSLIEDILDVSDQSRIDLAEEIKTEIKSISEDVLLQVFITPTCPYCPRAVRVAHQMAILNPAITGEMVEAIEFQDLSSRFNVSGVPKTVINSGAAEQVGAVPAKTILKKIKVSQKNSTVTAE</sequence>
<dbReference type="CDD" id="cd02973">
    <property type="entry name" value="TRX_GRX_like"/>
    <property type="match status" value="1"/>
</dbReference>
<protein>
    <submittedName>
        <fullName evidence="2">Glutaredoxin-like domain protein</fullName>
    </submittedName>
</protein>
<dbReference type="PANTHER" id="PTHR37170:SF1">
    <property type="entry name" value="GLUTAREDOXIN-LIKE PROTEIN"/>
    <property type="match status" value="1"/>
</dbReference>
<dbReference type="InterPro" id="IPR011767">
    <property type="entry name" value="GLR_AS"/>
</dbReference>
<keyword evidence="3" id="KW-1185">Reference proteome</keyword>
<proteinExistence type="predicted"/>
<dbReference type="EMBL" id="FOTI01000075">
    <property type="protein sequence ID" value="SFM12692.1"/>
    <property type="molecule type" value="Genomic_DNA"/>
</dbReference>
<dbReference type="PROSITE" id="PS51354">
    <property type="entry name" value="GLUTAREDOXIN_2"/>
    <property type="match status" value="1"/>
</dbReference>
<name>A0A1I4NAV4_9FIRM</name>
<dbReference type="PROSITE" id="PS00195">
    <property type="entry name" value="GLUTAREDOXIN_1"/>
    <property type="match status" value="1"/>
</dbReference>
<dbReference type="NCBIfam" id="TIGR02187">
    <property type="entry name" value="PDO_seleno_TRX"/>
    <property type="match status" value="1"/>
</dbReference>
<evidence type="ECO:0000313" key="3">
    <source>
        <dbReference type="Proteomes" id="UP000199006"/>
    </source>
</evidence>
<feature type="domain" description="Thioredoxin-like fold" evidence="1">
    <location>
        <begin position="137"/>
        <end position="211"/>
    </location>
</feature>
<reference evidence="2 3" key="1">
    <citation type="submission" date="2016-10" db="EMBL/GenBank/DDBJ databases">
        <authorList>
            <person name="de Groot N.N."/>
        </authorList>
    </citation>
    <scope>NUCLEOTIDE SEQUENCE [LARGE SCALE GENOMIC DNA]</scope>
    <source>
        <strain evidence="2 3">ATCC 51327</strain>
    </source>
</reference>